<dbReference type="Gene3D" id="3.40.50.300">
    <property type="entry name" value="P-loop containing nucleotide triphosphate hydrolases"/>
    <property type="match status" value="1"/>
</dbReference>
<sequence>EMKKIIAFAGKGGVGKTTSLVLFLKYVLENKKAQDILVIDSDPDANVADVIGEEVNFCDTIGGKMKVLKDKIQSMKLSPNTPKNQLIESDVYTCLIEMDDFDLLEMGRQEGEGCYCFINDVLKRVIDTLSKNYDLTLLDSPAGLEHFARKTGRDVSDLVIVSDASKMGIHTMKRILEIIDELTLKFENIWILGNRFPENLKDILVKEVENLNRDRVKLLGFISNNEEISKINITGGNLIDLPRENRSYQEAKDIFAKII</sequence>
<dbReference type="EMBL" id="BARU01008834">
    <property type="protein sequence ID" value="GAH45517.1"/>
    <property type="molecule type" value="Genomic_DNA"/>
</dbReference>
<organism evidence="2">
    <name type="scientific">marine sediment metagenome</name>
    <dbReference type="NCBI Taxonomy" id="412755"/>
    <lineage>
        <taxon>unclassified sequences</taxon>
        <taxon>metagenomes</taxon>
        <taxon>ecological metagenomes</taxon>
    </lineage>
</organism>
<proteinExistence type="predicted"/>
<feature type="domain" description="AAA" evidence="1">
    <location>
        <begin position="4"/>
        <end position="185"/>
    </location>
</feature>
<evidence type="ECO:0000259" key="1">
    <source>
        <dbReference type="Pfam" id="PF13614"/>
    </source>
</evidence>
<dbReference type="Pfam" id="PF13614">
    <property type="entry name" value="AAA_31"/>
    <property type="match status" value="1"/>
</dbReference>
<dbReference type="GO" id="GO:0009898">
    <property type="term" value="C:cytoplasmic side of plasma membrane"/>
    <property type="evidence" value="ECO:0007669"/>
    <property type="project" value="TreeGrafter"/>
</dbReference>
<dbReference type="GO" id="GO:0051782">
    <property type="term" value="P:negative regulation of cell division"/>
    <property type="evidence" value="ECO:0007669"/>
    <property type="project" value="TreeGrafter"/>
</dbReference>
<evidence type="ECO:0000313" key="2">
    <source>
        <dbReference type="EMBL" id="GAH45517.1"/>
    </source>
</evidence>
<dbReference type="PIRSF" id="PIRSF005647">
    <property type="entry name" value="CooC"/>
    <property type="match status" value="1"/>
</dbReference>
<dbReference type="SUPFAM" id="SSF52540">
    <property type="entry name" value="P-loop containing nucleoside triphosphate hydrolases"/>
    <property type="match status" value="1"/>
</dbReference>
<dbReference type="GO" id="GO:0016887">
    <property type="term" value="F:ATP hydrolysis activity"/>
    <property type="evidence" value="ECO:0007669"/>
    <property type="project" value="TreeGrafter"/>
</dbReference>
<dbReference type="InterPro" id="IPR027417">
    <property type="entry name" value="P-loop_NTPase"/>
</dbReference>
<feature type="non-terminal residue" evidence="2">
    <location>
        <position position="1"/>
    </location>
</feature>
<comment type="caution">
    <text evidence="2">The sequence shown here is derived from an EMBL/GenBank/DDBJ whole genome shotgun (WGS) entry which is preliminary data.</text>
</comment>
<reference evidence="2" key="1">
    <citation type="journal article" date="2014" name="Front. Microbiol.">
        <title>High frequency of phylogenetically diverse reductive dehalogenase-homologous genes in deep subseafloor sedimentary metagenomes.</title>
        <authorList>
            <person name="Kawai M."/>
            <person name="Futagami T."/>
            <person name="Toyoda A."/>
            <person name="Takaki Y."/>
            <person name="Nishi S."/>
            <person name="Hori S."/>
            <person name="Arai W."/>
            <person name="Tsubouchi T."/>
            <person name="Morono Y."/>
            <person name="Uchiyama I."/>
            <person name="Ito T."/>
            <person name="Fujiyama A."/>
            <person name="Inagaki F."/>
            <person name="Takami H."/>
        </authorList>
    </citation>
    <scope>NUCLEOTIDE SEQUENCE</scope>
    <source>
        <strain evidence="2">Expedition CK06-06</strain>
    </source>
</reference>
<gene>
    <name evidence="2" type="ORF">S03H2_17172</name>
</gene>
<dbReference type="AlphaFoldDB" id="X1FKQ0"/>
<accession>X1FKQ0</accession>
<dbReference type="InterPro" id="IPR050625">
    <property type="entry name" value="ParA/MinD_ATPase"/>
</dbReference>
<dbReference type="InterPro" id="IPR014433">
    <property type="entry name" value="CooC"/>
</dbReference>
<dbReference type="GO" id="GO:0005829">
    <property type="term" value="C:cytosol"/>
    <property type="evidence" value="ECO:0007669"/>
    <property type="project" value="TreeGrafter"/>
</dbReference>
<dbReference type="GO" id="GO:0005524">
    <property type="term" value="F:ATP binding"/>
    <property type="evidence" value="ECO:0007669"/>
    <property type="project" value="TreeGrafter"/>
</dbReference>
<dbReference type="InterPro" id="IPR025669">
    <property type="entry name" value="AAA_dom"/>
</dbReference>
<protein>
    <recommendedName>
        <fullName evidence="1">AAA domain-containing protein</fullName>
    </recommendedName>
</protein>
<name>X1FKQ0_9ZZZZ</name>
<dbReference type="PANTHER" id="PTHR43384:SF7">
    <property type="entry name" value="CARBON-MONOXIDE DEHYDROGENASE ACCESSORY PROTEIN"/>
    <property type="match status" value="1"/>
</dbReference>
<dbReference type="PANTHER" id="PTHR43384">
    <property type="entry name" value="SEPTUM SITE-DETERMINING PROTEIN MIND HOMOLOG, CHLOROPLASTIC-RELATED"/>
    <property type="match status" value="1"/>
</dbReference>